<feature type="transmembrane region" description="Helical" evidence="8">
    <location>
        <begin position="174"/>
        <end position="203"/>
    </location>
</feature>
<evidence type="ECO:0000256" key="4">
    <source>
        <dbReference type="ARBA" id="ARBA00022475"/>
    </source>
</evidence>
<evidence type="ECO:0000313" key="9">
    <source>
        <dbReference type="EMBL" id="MBU3819547.1"/>
    </source>
</evidence>
<name>A0A9E2NQA0_9FIRM</name>
<protein>
    <submittedName>
        <fullName evidence="9">AI-2E family transporter</fullName>
    </submittedName>
</protein>
<dbReference type="GO" id="GO:0005886">
    <property type="term" value="C:plasma membrane"/>
    <property type="evidence" value="ECO:0007669"/>
    <property type="project" value="UniProtKB-SubCell"/>
</dbReference>
<reference evidence="9" key="1">
    <citation type="journal article" date="2021" name="PeerJ">
        <title>Extensive microbial diversity within the chicken gut microbiome revealed by metagenomics and culture.</title>
        <authorList>
            <person name="Gilroy R."/>
            <person name="Ravi A."/>
            <person name="Getino M."/>
            <person name="Pursley I."/>
            <person name="Horton D.L."/>
            <person name="Alikhan N.F."/>
            <person name="Baker D."/>
            <person name="Gharbi K."/>
            <person name="Hall N."/>
            <person name="Watson M."/>
            <person name="Adriaenssens E.M."/>
            <person name="Foster-Nyarko E."/>
            <person name="Jarju S."/>
            <person name="Secka A."/>
            <person name="Antonio M."/>
            <person name="Oren A."/>
            <person name="Chaudhuri R.R."/>
            <person name="La Ragione R."/>
            <person name="Hildebrand F."/>
            <person name="Pallen M.J."/>
        </authorList>
    </citation>
    <scope>NUCLEOTIDE SEQUENCE</scope>
    <source>
        <strain evidence="9">742</strain>
    </source>
</reference>
<feature type="transmembrane region" description="Helical" evidence="8">
    <location>
        <begin position="38"/>
        <end position="59"/>
    </location>
</feature>
<feature type="transmembrane region" description="Helical" evidence="8">
    <location>
        <begin position="7"/>
        <end position="32"/>
    </location>
</feature>
<dbReference type="AlphaFoldDB" id="A0A9E2NQA0"/>
<proteinExistence type="inferred from homology"/>
<reference evidence="9" key="2">
    <citation type="submission" date="2021-04" db="EMBL/GenBank/DDBJ databases">
        <authorList>
            <person name="Gilroy R."/>
        </authorList>
    </citation>
    <scope>NUCLEOTIDE SEQUENCE</scope>
    <source>
        <strain evidence="9">742</strain>
    </source>
</reference>
<evidence type="ECO:0000256" key="1">
    <source>
        <dbReference type="ARBA" id="ARBA00004651"/>
    </source>
</evidence>
<feature type="transmembrane region" description="Helical" evidence="8">
    <location>
        <begin position="248"/>
        <end position="267"/>
    </location>
</feature>
<keyword evidence="5 8" id="KW-0812">Transmembrane</keyword>
<accession>A0A9E2NQA0</accession>
<comment type="similarity">
    <text evidence="2">Belongs to the autoinducer-2 exporter (AI-2E) (TC 2.A.86) family.</text>
</comment>
<evidence type="ECO:0000256" key="6">
    <source>
        <dbReference type="ARBA" id="ARBA00022989"/>
    </source>
</evidence>
<evidence type="ECO:0000256" key="8">
    <source>
        <dbReference type="SAM" id="Phobius"/>
    </source>
</evidence>
<evidence type="ECO:0000256" key="2">
    <source>
        <dbReference type="ARBA" id="ARBA00009773"/>
    </source>
</evidence>
<evidence type="ECO:0000313" key="10">
    <source>
        <dbReference type="Proteomes" id="UP000824178"/>
    </source>
</evidence>
<dbReference type="Pfam" id="PF01594">
    <property type="entry name" value="AI-2E_transport"/>
    <property type="match status" value="1"/>
</dbReference>
<keyword evidence="7 8" id="KW-0472">Membrane</keyword>
<gene>
    <name evidence="9" type="ORF">H9864_04145</name>
</gene>
<dbReference type="GO" id="GO:0055085">
    <property type="term" value="P:transmembrane transport"/>
    <property type="evidence" value="ECO:0007669"/>
    <property type="project" value="TreeGrafter"/>
</dbReference>
<feature type="transmembrane region" description="Helical" evidence="8">
    <location>
        <begin position="273"/>
        <end position="301"/>
    </location>
</feature>
<dbReference type="PANTHER" id="PTHR21716">
    <property type="entry name" value="TRANSMEMBRANE PROTEIN"/>
    <property type="match status" value="1"/>
</dbReference>
<feature type="transmembrane region" description="Helical" evidence="8">
    <location>
        <begin position="79"/>
        <end position="104"/>
    </location>
</feature>
<comment type="subcellular location">
    <subcellularLocation>
        <location evidence="1">Cell membrane</location>
        <topology evidence="1">Multi-pass membrane protein</topology>
    </subcellularLocation>
</comment>
<dbReference type="InterPro" id="IPR002549">
    <property type="entry name" value="AI-2E-like"/>
</dbReference>
<keyword evidence="3" id="KW-0813">Transport</keyword>
<feature type="transmembrane region" description="Helical" evidence="8">
    <location>
        <begin position="338"/>
        <end position="371"/>
    </location>
</feature>
<keyword evidence="6 8" id="KW-1133">Transmembrane helix</keyword>
<keyword evidence="4" id="KW-1003">Cell membrane</keyword>
<sequence>MEKHTKQIAAVVFGGIAFYFALTQFSVLMGWLGRLLAIFLPVLVGGVLAFFLNVPMSGIERGLQKVFASRKKNGRRVRWTRPVSLVLTFLCIAAVLAVGVMMLIPELTRSVMGVYEEIQRSLPGFFRWMQESGFDTGLLETQLAGMDFQLLMEQLAGINYRELLSQMASGAGNVLGTVMGAVSATVSVFTTALFSLVVAIYILMDKENLARQFQKALRAYLRPAYADQVLHVCSLTRETFSRFLSGQVLESLILGGLMFLALSAFRLPYASLIAVLTTVCAFIPYVGAFLSCGVGVVLTLLADPMQALLCLVVYQAVQFIENQFIYPRVVGSSVGLAPFWTIVAVLVGGEALGVLGMIFFIPCTAVVYTLAREGANRRLARRSAAEPSPAEEAPES</sequence>
<comment type="caution">
    <text evidence="9">The sequence shown here is derived from an EMBL/GenBank/DDBJ whole genome shotgun (WGS) entry which is preliminary data.</text>
</comment>
<dbReference type="EMBL" id="JAHLFH010000085">
    <property type="protein sequence ID" value="MBU3819547.1"/>
    <property type="molecule type" value="Genomic_DNA"/>
</dbReference>
<evidence type="ECO:0000256" key="3">
    <source>
        <dbReference type="ARBA" id="ARBA00022448"/>
    </source>
</evidence>
<evidence type="ECO:0000256" key="7">
    <source>
        <dbReference type="ARBA" id="ARBA00023136"/>
    </source>
</evidence>
<dbReference type="PANTHER" id="PTHR21716:SF53">
    <property type="entry name" value="PERMEASE PERM-RELATED"/>
    <property type="match status" value="1"/>
</dbReference>
<dbReference type="Proteomes" id="UP000824178">
    <property type="component" value="Unassembled WGS sequence"/>
</dbReference>
<evidence type="ECO:0000256" key="5">
    <source>
        <dbReference type="ARBA" id="ARBA00022692"/>
    </source>
</evidence>
<organism evidence="9 10">
    <name type="scientific">Candidatus Faecalibacterium intestinavium</name>
    <dbReference type="NCBI Taxonomy" id="2838580"/>
    <lineage>
        <taxon>Bacteria</taxon>
        <taxon>Bacillati</taxon>
        <taxon>Bacillota</taxon>
        <taxon>Clostridia</taxon>
        <taxon>Eubacteriales</taxon>
        <taxon>Oscillospiraceae</taxon>
        <taxon>Faecalibacterium</taxon>
    </lineage>
</organism>